<evidence type="ECO:0000313" key="2">
    <source>
        <dbReference type="Proteomes" id="UP000614216"/>
    </source>
</evidence>
<dbReference type="AlphaFoldDB" id="A0A937FSZ4"/>
<reference evidence="1" key="1">
    <citation type="submission" date="2021-01" db="EMBL/GenBank/DDBJ databases">
        <title>Fulvivirga kasyanovii gen. nov., sp nov., a novel member of the phylum Bacteroidetes isolated from seawater in a mussel farm.</title>
        <authorList>
            <person name="Zhao L.-H."/>
            <person name="Wang Z.-J."/>
        </authorList>
    </citation>
    <scope>NUCLEOTIDE SEQUENCE</scope>
    <source>
        <strain evidence="1">29W222</strain>
    </source>
</reference>
<comment type="caution">
    <text evidence="1">The sequence shown here is derived from an EMBL/GenBank/DDBJ whole genome shotgun (WGS) entry which is preliminary data.</text>
</comment>
<dbReference type="Proteomes" id="UP000614216">
    <property type="component" value="Unassembled WGS sequence"/>
</dbReference>
<accession>A0A937FSZ4</accession>
<evidence type="ECO:0000313" key="1">
    <source>
        <dbReference type="EMBL" id="MBL6444779.1"/>
    </source>
</evidence>
<keyword evidence="2" id="KW-1185">Reference proteome</keyword>
<protein>
    <submittedName>
        <fullName evidence="1">Outer membrane beta-barrel protein</fullName>
    </submittedName>
</protein>
<gene>
    <name evidence="1" type="ORF">JMN32_00555</name>
</gene>
<name>A0A937FSZ4_9BACT</name>
<dbReference type="SUPFAM" id="SSF56925">
    <property type="entry name" value="OMPA-like"/>
    <property type="match status" value="1"/>
</dbReference>
<proteinExistence type="predicted"/>
<dbReference type="InterPro" id="IPR011250">
    <property type="entry name" value="OMP/PagP_B-barrel"/>
</dbReference>
<dbReference type="EMBL" id="JAEUGD010000001">
    <property type="protein sequence ID" value="MBL6444779.1"/>
    <property type="molecule type" value="Genomic_DNA"/>
</dbReference>
<dbReference type="RefSeq" id="WP_202854320.1">
    <property type="nucleotide sequence ID" value="NZ_JAEUGD010000001.1"/>
</dbReference>
<sequence length="302" mass="34152">MKIFVAVLSISLLGVVGVVNSQSFYRFSGGRDAIVSMGTGTSTYFGDLKDPGEYMDAKPSLNIGLQHFLTPRISARTEITWFQLRGDDSDANEEGRVVRNLSFRSDNFELNIVGIINALPNGTKFYQRPQFNPYGFVGIGLLYFNPKAQVPSTDWNGTELQKAGEYIALQPLQTEGVDYSRIGIVIPFGAGIKYKANPFINISLEGGYRLTFTDYLDDVSTTYQLHNSVEDPLVQAMADRRHELSLPPLGLELNHIRGNSSNNDGYFLFNLKLEYYLPPNVLSFKKKRRNQRPFKNIQRRRR</sequence>
<dbReference type="Gene3D" id="2.40.160.20">
    <property type="match status" value="1"/>
</dbReference>
<organism evidence="1 2">
    <name type="scientific">Fulvivirga marina</name>
    <dbReference type="NCBI Taxonomy" id="2494733"/>
    <lineage>
        <taxon>Bacteria</taxon>
        <taxon>Pseudomonadati</taxon>
        <taxon>Bacteroidota</taxon>
        <taxon>Cytophagia</taxon>
        <taxon>Cytophagales</taxon>
        <taxon>Fulvivirgaceae</taxon>
        <taxon>Fulvivirga</taxon>
    </lineage>
</organism>